<reference evidence="3" key="1">
    <citation type="journal article" date="2019" name="Int. J. Syst. Evol. Microbiol.">
        <title>The Global Catalogue of Microorganisms (GCM) 10K type strain sequencing project: providing services to taxonomists for standard genome sequencing and annotation.</title>
        <authorList>
            <consortium name="The Broad Institute Genomics Platform"/>
            <consortium name="The Broad Institute Genome Sequencing Center for Infectious Disease"/>
            <person name="Wu L."/>
            <person name="Ma J."/>
        </authorList>
    </citation>
    <scope>NUCLEOTIDE SEQUENCE [LARGE SCALE GENOMIC DNA]</scope>
    <source>
        <strain evidence="3">KCTC 42586</strain>
    </source>
</reference>
<dbReference type="Proteomes" id="UP001596263">
    <property type="component" value="Unassembled WGS sequence"/>
</dbReference>
<protein>
    <recommendedName>
        <fullName evidence="4">Secreted protein</fullName>
    </recommendedName>
</protein>
<evidence type="ECO:0000313" key="3">
    <source>
        <dbReference type="Proteomes" id="UP001596263"/>
    </source>
</evidence>
<dbReference type="RefSeq" id="WP_380864679.1">
    <property type="nucleotide sequence ID" value="NZ_JBHSKM010000046.1"/>
</dbReference>
<keyword evidence="1" id="KW-0472">Membrane</keyword>
<keyword evidence="1" id="KW-1133">Transmembrane helix</keyword>
<feature type="transmembrane region" description="Helical" evidence="1">
    <location>
        <begin position="12"/>
        <end position="37"/>
    </location>
</feature>
<name>A0ABW0CZ55_STRCD</name>
<gene>
    <name evidence="2" type="ORF">ACFPQ9_40735</name>
</gene>
<dbReference type="EMBL" id="JBHSKM010000046">
    <property type="protein sequence ID" value="MFC5220157.1"/>
    <property type="molecule type" value="Genomic_DNA"/>
</dbReference>
<proteinExistence type="predicted"/>
<comment type="caution">
    <text evidence="2">The sequence shown here is derived from an EMBL/GenBank/DDBJ whole genome shotgun (WGS) entry which is preliminary data.</text>
</comment>
<sequence length="211" mass="22538">MRKAVVDWLVLLGVWIVVLAIPVAVLGGLGMLVWSVLDDDEGLQELSDLHRLCGKNHDGFGETASYGGGGPHPLVLFTGDTDFPAHATDGQTAEPSPKDVQLVACASGPTRASDRVIESCTYVGGEPDSSGSDQSLTGSITIANYQGKVDITVYEARTGRPVDTFRLYGADKLTCEPTVREGTKSHDVITVPSELAYAERLEEYATENAKR</sequence>
<evidence type="ECO:0000313" key="2">
    <source>
        <dbReference type="EMBL" id="MFC5220157.1"/>
    </source>
</evidence>
<evidence type="ECO:0008006" key="4">
    <source>
        <dbReference type="Google" id="ProtNLM"/>
    </source>
</evidence>
<organism evidence="2 3">
    <name type="scientific">Streptomyces coerulescens</name>
    <dbReference type="NCBI Taxonomy" id="29304"/>
    <lineage>
        <taxon>Bacteria</taxon>
        <taxon>Bacillati</taxon>
        <taxon>Actinomycetota</taxon>
        <taxon>Actinomycetes</taxon>
        <taxon>Kitasatosporales</taxon>
        <taxon>Streptomycetaceae</taxon>
        <taxon>Streptomyces</taxon>
    </lineage>
</organism>
<accession>A0ABW0CZ55</accession>
<keyword evidence="1" id="KW-0812">Transmembrane</keyword>
<keyword evidence="3" id="KW-1185">Reference proteome</keyword>
<evidence type="ECO:0000256" key="1">
    <source>
        <dbReference type="SAM" id="Phobius"/>
    </source>
</evidence>